<feature type="domain" description="Fibrinogen C-terminal" evidence="1">
    <location>
        <begin position="1"/>
        <end position="111"/>
    </location>
</feature>
<dbReference type="InterPro" id="IPR014716">
    <property type="entry name" value="Fibrinogen_a/b/g_C_1"/>
</dbReference>
<dbReference type="InterPro" id="IPR036056">
    <property type="entry name" value="Fibrinogen-like_C"/>
</dbReference>
<dbReference type="CDD" id="cd00087">
    <property type="entry name" value="FReD"/>
    <property type="match status" value="1"/>
</dbReference>
<evidence type="ECO:0000313" key="3">
    <source>
        <dbReference type="Proteomes" id="UP000494163"/>
    </source>
</evidence>
<protein>
    <submittedName>
        <fullName evidence="2">CG9500</fullName>
    </submittedName>
</protein>
<dbReference type="Pfam" id="PF00147">
    <property type="entry name" value="Fibrinogen_C"/>
    <property type="match status" value="3"/>
</dbReference>
<dbReference type="SMART" id="SM00186">
    <property type="entry name" value="FBG"/>
    <property type="match status" value="2"/>
</dbReference>
<organism evidence="2 3">
    <name type="scientific">Drosophila busckii</name>
    <name type="common">Fruit fly</name>
    <dbReference type="NCBI Taxonomy" id="30019"/>
    <lineage>
        <taxon>Eukaryota</taxon>
        <taxon>Metazoa</taxon>
        <taxon>Ecdysozoa</taxon>
        <taxon>Arthropoda</taxon>
        <taxon>Hexapoda</taxon>
        <taxon>Insecta</taxon>
        <taxon>Pterygota</taxon>
        <taxon>Neoptera</taxon>
        <taxon>Endopterygota</taxon>
        <taxon>Diptera</taxon>
        <taxon>Brachycera</taxon>
        <taxon>Muscomorpha</taxon>
        <taxon>Ephydroidea</taxon>
        <taxon>Drosophilidae</taxon>
        <taxon>Drosophila</taxon>
    </lineage>
</organism>
<dbReference type="SUPFAM" id="SSF56496">
    <property type="entry name" value="Fibrinogen C-terminal domain-like"/>
    <property type="match status" value="4"/>
</dbReference>
<proteinExistence type="predicted"/>
<dbReference type="PROSITE" id="PS51406">
    <property type="entry name" value="FIBRINOGEN_C_2"/>
    <property type="match status" value="4"/>
</dbReference>
<dbReference type="Gene3D" id="3.90.215.10">
    <property type="entry name" value="Gamma Fibrinogen, chain A, domain 1"/>
    <property type="match status" value="4"/>
</dbReference>
<dbReference type="OrthoDB" id="7972392at2759"/>
<feature type="domain" description="Fibrinogen C-terminal" evidence="1">
    <location>
        <begin position="112"/>
        <end position="257"/>
    </location>
</feature>
<dbReference type="OMA" id="WVDTTAY"/>
<feature type="domain" description="Fibrinogen C-terminal" evidence="1">
    <location>
        <begin position="258"/>
        <end position="351"/>
    </location>
</feature>
<feature type="domain" description="Fibrinogen C-terminal" evidence="1">
    <location>
        <begin position="391"/>
        <end position="603"/>
    </location>
</feature>
<dbReference type="InterPro" id="IPR002181">
    <property type="entry name" value="Fibrinogen_a/b/g_C_dom"/>
</dbReference>
<dbReference type="PANTHER" id="PTHR19143">
    <property type="entry name" value="FIBRINOGEN/TENASCIN/ANGIOPOEITIN"/>
    <property type="match status" value="1"/>
</dbReference>
<reference evidence="2 3" key="1">
    <citation type="submission" date="2015-08" db="EMBL/GenBank/DDBJ databases">
        <title>Ancestral chromatin configuration constrains chromatin evolution on differentiating sex chromosomes in Drosophila.</title>
        <authorList>
            <person name="Zhou Q."/>
            <person name="Bachtrog D."/>
        </authorList>
    </citation>
    <scope>NUCLEOTIDE SEQUENCE [LARGE SCALE GENOMIC DNA]</scope>
    <source>
        <tissue evidence="2">Whole larvae</tissue>
    </source>
</reference>
<dbReference type="AlphaFoldDB" id="A0A0M4EIK4"/>
<dbReference type="SMR" id="A0A0M4EIK4"/>
<dbReference type="InterPro" id="IPR050373">
    <property type="entry name" value="Fibrinogen_C-term_domain"/>
</dbReference>
<evidence type="ECO:0000313" key="2">
    <source>
        <dbReference type="EMBL" id="ALC40942.1"/>
    </source>
</evidence>
<dbReference type="EMBL" id="CP012524">
    <property type="protein sequence ID" value="ALC40942.1"/>
    <property type="molecule type" value="Genomic_DNA"/>
</dbReference>
<evidence type="ECO:0000259" key="1">
    <source>
        <dbReference type="PROSITE" id="PS51406"/>
    </source>
</evidence>
<dbReference type="Proteomes" id="UP000494163">
    <property type="component" value="Chromosome 2R"/>
</dbReference>
<dbReference type="PANTHER" id="PTHR19143:SF458">
    <property type="entry name" value="FIBRINOGEN C-TERMINAL DOMAIN-CONTAINING PROTEIN-RELATED"/>
    <property type="match status" value="1"/>
</dbReference>
<sequence length="605" mass="68881">MDVLQLQLPPFKVLCDSTVAGPVWLVIAHRFHGSVNFFRNWTEYKNGFGDLTDEFFIGMDKLEAITGSQSHQLYIYLEDFDGNSRHAHYDNFAIGTEDAFYNLQKLGSYSGDAVIEWEHGGMEIALTGTKPVKIFELRNVSGPISNICVMLPPFEVLCDSTIAGQPGWMVIAHRFDGSVNFFRNWTTYKDGFGDLGGEFFIGLEKLHAITRIQPHELYVYLEDFDGQSRYAIFNDFAISSEKKLYELQKVGSYSGDAAGPGWLVVARRFDGSVNFFRNWTVYKDGFGDLNGEFFIGLDKLHAITASQPHELYVYLEDFDGNSRYANYDNFAISTEEKLYELQKLGSYSGDAVLMAVNVPVPEWVHGGIMSALKGQIDSRDLNLNGTESLFERQSGYPNSCPTWNGRFTIKAQYPNLPPFQVLCDATVAGPGWLVVAHRFDGSVNFFRKWTEYKNGFGDLSGEFFIGLDKLHAITASQPHQLYVYLEDFDGNSRYALYDDFAISTDDKFYELQKLGSYSGDAGDSLKYHLNRRFSTFDNSRDNKCSSDRMGAWWYRDCTDSNLFGMYLDGAIESRLNLKGITWYSWRGSKYSYKTMLMMVRPRYNA</sequence>
<accession>A0A0M4EIK4</accession>
<keyword evidence="3" id="KW-1185">Reference proteome</keyword>
<dbReference type="GO" id="GO:0005615">
    <property type="term" value="C:extracellular space"/>
    <property type="evidence" value="ECO:0007669"/>
    <property type="project" value="TreeGrafter"/>
</dbReference>
<name>A0A0M4EIK4_DROBS</name>
<gene>
    <name evidence="2" type="ORF">Dbus_chr2Rg521</name>
</gene>